<dbReference type="Proteomes" id="UP000266841">
    <property type="component" value="Unassembled WGS sequence"/>
</dbReference>
<name>K0T440_THAOC</name>
<gene>
    <name evidence="2" type="ORF">THAOC_04896</name>
</gene>
<dbReference type="AlphaFoldDB" id="K0T440"/>
<feature type="compositionally biased region" description="Basic residues" evidence="1">
    <location>
        <begin position="107"/>
        <end position="123"/>
    </location>
</feature>
<sequence length="264" mass="29094">PLDATGLRSQPPESRRAAAAGWRRAGPGERGRVPGYSVLLIQPTIRPSGLRLRSLRMYVSQSRGDDSSQSFRFFVSSCGASRDRGLGRKHRATATGVQSQNLEPQPRPRRPARGARPPQRRAQRNATTQQRGRRRSTLPYLSWISSYAGRTEFTIDIRVDISHQATQEADLHDCTPAALVSPRSGAASKGQVWEVGRISLIYPPASSSSSPEHVAGTTRLLLRPCCDEYNSVKSSWIRRSTISRGELGNQTTQTAKANEGLRHN</sequence>
<comment type="caution">
    <text evidence="2">The sequence shown here is derived from an EMBL/GenBank/DDBJ whole genome shotgun (WGS) entry which is preliminary data.</text>
</comment>
<evidence type="ECO:0000256" key="1">
    <source>
        <dbReference type="SAM" id="MobiDB-lite"/>
    </source>
</evidence>
<keyword evidence="3" id="KW-1185">Reference proteome</keyword>
<evidence type="ECO:0000313" key="3">
    <source>
        <dbReference type="Proteomes" id="UP000266841"/>
    </source>
</evidence>
<accession>K0T440</accession>
<reference evidence="2 3" key="1">
    <citation type="journal article" date="2012" name="Genome Biol.">
        <title>Genome and low-iron response of an oceanic diatom adapted to chronic iron limitation.</title>
        <authorList>
            <person name="Lommer M."/>
            <person name="Specht M."/>
            <person name="Roy A.S."/>
            <person name="Kraemer L."/>
            <person name="Andreson R."/>
            <person name="Gutowska M.A."/>
            <person name="Wolf J."/>
            <person name="Bergner S.V."/>
            <person name="Schilhabel M.B."/>
            <person name="Klostermeier U.C."/>
            <person name="Beiko R.G."/>
            <person name="Rosenstiel P."/>
            <person name="Hippler M."/>
            <person name="Laroche J."/>
        </authorList>
    </citation>
    <scope>NUCLEOTIDE SEQUENCE [LARGE SCALE GENOMIC DNA]</scope>
    <source>
        <strain evidence="2 3">CCMP1005</strain>
    </source>
</reference>
<feature type="region of interest" description="Disordered" evidence="1">
    <location>
        <begin position="1"/>
        <end position="29"/>
    </location>
</feature>
<evidence type="ECO:0000313" key="2">
    <source>
        <dbReference type="EMBL" id="EJK73478.1"/>
    </source>
</evidence>
<dbReference type="EMBL" id="AGNL01004462">
    <property type="protein sequence ID" value="EJK73478.1"/>
    <property type="molecule type" value="Genomic_DNA"/>
</dbReference>
<organism evidence="2 3">
    <name type="scientific">Thalassiosira oceanica</name>
    <name type="common">Marine diatom</name>
    <dbReference type="NCBI Taxonomy" id="159749"/>
    <lineage>
        <taxon>Eukaryota</taxon>
        <taxon>Sar</taxon>
        <taxon>Stramenopiles</taxon>
        <taxon>Ochrophyta</taxon>
        <taxon>Bacillariophyta</taxon>
        <taxon>Coscinodiscophyceae</taxon>
        <taxon>Thalassiosirophycidae</taxon>
        <taxon>Thalassiosirales</taxon>
        <taxon>Thalassiosiraceae</taxon>
        <taxon>Thalassiosira</taxon>
    </lineage>
</organism>
<protein>
    <submittedName>
        <fullName evidence="2">Uncharacterized protein</fullName>
    </submittedName>
</protein>
<feature type="region of interest" description="Disordered" evidence="1">
    <location>
        <begin position="80"/>
        <end position="135"/>
    </location>
</feature>
<feature type="non-terminal residue" evidence="2">
    <location>
        <position position="1"/>
    </location>
</feature>
<proteinExistence type="predicted"/>